<reference evidence="2" key="1">
    <citation type="submission" date="2022-11" db="EMBL/GenBank/DDBJ databases">
        <title>High-quality draft genome sequence of Galbibacter sp. strain CMA-7.</title>
        <authorList>
            <person name="Wei L."/>
            <person name="Dong C."/>
            <person name="Shao Z."/>
        </authorList>
    </citation>
    <scope>NUCLEOTIDE SEQUENCE</scope>
    <source>
        <strain evidence="2">CMA-7</strain>
    </source>
</reference>
<keyword evidence="3" id="KW-1185">Reference proteome</keyword>
<feature type="transmembrane region" description="Helical" evidence="1">
    <location>
        <begin position="6"/>
        <end position="25"/>
    </location>
</feature>
<comment type="caution">
    <text evidence="2">The sequence shown here is derived from an EMBL/GenBank/DDBJ whole genome shotgun (WGS) entry which is preliminary data.</text>
</comment>
<dbReference type="RefSeq" id="WP_277899319.1">
    <property type="nucleotide sequence ID" value="NZ_JAPMUA010000002.1"/>
</dbReference>
<evidence type="ECO:0008006" key="4">
    <source>
        <dbReference type="Google" id="ProtNLM"/>
    </source>
</evidence>
<evidence type="ECO:0000313" key="3">
    <source>
        <dbReference type="Proteomes" id="UP001153642"/>
    </source>
</evidence>
<organism evidence="2 3">
    <name type="scientific">Galbibacter pacificus</name>
    <dbReference type="NCBI Taxonomy" id="2996052"/>
    <lineage>
        <taxon>Bacteria</taxon>
        <taxon>Pseudomonadati</taxon>
        <taxon>Bacteroidota</taxon>
        <taxon>Flavobacteriia</taxon>
        <taxon>Flavobacteriales</taxon>
        <taxon>Flavobacteriaceae</taxon>
        <taxon>Galbibacter</taxon>
    </lineage>
</organism>
<proteinExistence type="predicted"/>
<keyword evidence="1" id="KW-0472">Membrane</keyword>
<keyword evidence="1" id="KW-1133">Transmembrane helix</keyword>
<accession>A0ABT6FQ84</accession>
<sequence length="192" mass="22602">MELKDYLIIGLGLIGWIWGIIQFRLNRKYQKSDRAIDKRFEVYSNFMEKMDQMSANMRSDPNAIYGIQIDLMSEIISGDEERSNNAMIKFNEKLFDLTKNASESLMMVYQELNKLRLVASGKLLPKINEYRTLVQDYMNEYQGALTQMSSSNLNQNTEILQSIGYEKRNERMKVLWQDIEGLMREEIGFYSK</sequence>
<keyword evidence="1" id="KW-0812">Transmembrane</keyword>
<protein>
    <recommendedName>
        <fullName evidence="4">LemA family protein</fullName>
    </recommendedName>
</protein>
<name>A0ABT6FQ84_9FLAO</name>
<dbReference type="EMBL" id="JAPMUA010000002">
    <property type="protein sequence ID" value="MDG3585413.1"/>
    <property type="molecule type" value="Genomic_DNA"/>
</dbReference>
<evidence type="ECO:0000256" key="1">
    <source>
        <dbReference type="SAM" id="Phobius"/>
    </source>
</evidence>
<evidence type="ECO:0000313" key="2">
    <source>
        <dbReference type="EMBL" id="MDG3585413.1"/>
    </source>
</evidence>
<dbReference type="Proteomes" id="UP001153642">
    <property type="component" value="Unassembled WGS sequence"/>
</dbReference>
<gene>
    <name evidence="2" type="ORF">OSR52_05980</name>
</gene>